<dbReference type="EMBL" id="AAWS01000052">
    <property type="protein sequence ID" value="EAY25260.1"/>
    <property type="molecule type" value="Genomic_DNA"/>
</dbReference>
<dbReference type="Gene3D" id="2.60.40.10">
    <property type="entry name" value="Immunoglobulins"/>
    <property type="match status" value="2"/>
</dbReference>
<keyword evidence="2" id="KW-1185">Reference proteome</keyword>
<name>A1ZWM0_MICM2</name>
<proteinExistence type="predicted"/>
<dbReference type="InterPro" id="IPR013783">
    <property type="entry name" value="Ig-like_fold"/>
</dbReference>
<evidence type="ECO:0000313" key="1">
    <source>
        <dbReference type="EMBL" id="EAY25260.1"/>
    </source>
</evidence>
<evidence type="ECO:0000313" key="2">
    <source>
        <dbReference type="Proteomes" id="UP000004095"/>
    </source>
</evidence>
<dbReference type="AlphaFoldDB" id="A1ZWM0"/>
<dbReference type="OrthoDB" id="966171at2"/>
<reference evidence="1 2" key="1">
    <citation type="submission" date="2007-01" db="EMBL/GenBank/DDBJ databases">
        <authorList>
            <person name="Haygood M."/>
            <person name="Podell S."/>
            <person name="Anderson C."/>
            <person name="Hopkinson B."/>
            <person name="Roe K."/>
            <person name="Barbeau K."/>
            <person name="Gaasterland T."/>
            <person name="Ferriera S."/>
            <person name="Johnson J."/>
            <person name="Kravitz S."/>
            <person name="Beeson K."/>
            <person name="Sutton G."/>
            <person name="Rogers Y.-H."/>
            <person name="Friedman R."/>
            <person name="Frazier M."/>
            <person name="Venter J.C."/>
        </authorList>
    </citation>
    <scope>NUCLEOTIDE SEQUENCE [LARGE SCALE GENOMIC DNA]</scope>
    <source>
        <strain evidence="1 2">ATCC 23134</strain>
    </source>
</reference>
<dbReference type="RefSeq" id="WP_002703239.1">
    <property type="nucleotide sequence ID" value="NZ_AAWS01000052.1"/>
</dbReference>
<accession>A1ZWM0</accession>
<dbReference type="eggNOG" id="COG1520">
    <property type="taxonomic scope" value="Bacteria"/>
</dbReference>
<comment type="caution">
    <text evidence="1">The sequence shown here is derived from an EMBL/GenBank/DDBJ whole genome shotgun (WGS) entry which is preliminary data.</text>
</comment>
<protein>
    <submittedName>
        <fullName evidence="1">HK97 major tail subunit, putative</fullName>
    </submittedName>
</protein>
<organism evidence="1 2">
    <name type="scientific">Microscilla marina ATCC 23134</name>
    <dbReference type="NCBI Taxonomy" id="313606"/>
    <lineage>
        <taxon>Bacteria</taxon>
        <taxon>Pseudomonadati</taxon>
        <taxon>Bacteroidota</taxon>
        <taxon>Cytophagia</taxon>
        <taxon>Cytophagales</taxon>
        <taxon>Microscillaceae</taxon>
        <taxon>Microscilla</taxon>
    </lineage>
</organism>
<gene>
    <name evidence="1" type="ORF">M23134_07997</name>
</gene>
<sequence>MLADSTYFYRVRASNQGGESAYSNISSAKVECNLVVLVTNNSGSNTICSGKASLLVVNTNVTDATFQWKQNGINIPNANLPIFTASETGEYNCQVIAGDCRKSSTTPLVVIVQSSFQVFIRTIDTTTKEMQASVSGAQGYQWYRDYQSIDGATNARYTPTMDGTYFVVVSNNGCSSTSNLINVAPNTTTGIANAEFASTTGTKFLMIYSATFALLLHRQKVR</sequence>
<dbReference type="Proteomes" id="UP000004095">
    <property type="component" value="Unassembled WGS sequence"/>
</dbReference>